<gene>
    <name evidence="2" type="ORF">ACFP1Z_31735</name>
</gene>
<dbReference type="PANTHER" id="PTHR34293:SF1">
    <property type="entry name" value="HTH-TYPE TRANSCRIPTIONAL REGULATOR TRMBL2"/>
    <property type="match status" value="1"/>
</dbReference>
<keyword evidence="3" id="KW-1185">Reference proteome</keyword>
<dbReference type="Proteomes" id="UP001596083">
    <property type="component" value="Unassembled WGS sequence"/>
</dbReference>
<organism evidence="2 3">
    <name type="scientific">Streptomyces gamaensis</name>
    <dbReference type="NCBI Taxonomy" id="1763542"/>
    <lineage>
        <taxon>Bacteria</taxon>
        <taxon>Bacillati</taxon>
        <taxon>Actinomycetota</taxon>
        <taxon>Actinomycetes</taxon>
        <taxon>Kitasatosporales</taxon>
        <taxon>Streptomycetaceae</taxon>
        <taxon>Streptomyces</taxon>
    </lineage>
</organism>
<feature type="domain" description="HTH luxR-type" evidence="1">
    <location>
        <begin position="279"/>
        <end position="328"/>
    </location>
</feature>
<evidence type="ECO:0000313" key="3">
    <source>
        <dbReference type="Proteomes" id="UP001596083"/>
    </source>
</evidence>
<dbReference type="InterPro" id="IPR051797">
    <property type="entry name" value="TrmB-like"/>
</dbReference>
<comment type="caution">
    <text evidence="2">The sequence shown here is derived from an EMBL/GenBank/DDBJ whole genome shotgun (WGS) entry which is preliminary data.</text>
</comment>
<protein>
    <submittedName>
        <fullName evidence="2">LuxR C-terminal-related transcriptional regulator</fullName>
    </submittedName>
</protein>
<proteinExistence type="predicted"/>
<dbReference type="InterPro" id="IPR000792">
    <property type="entry name" value="Tscrpt_reg_LuxR_C"/>
</dbReference>
<accession>A0ABW0Z7F3</accession>
<dbReference type="EMBL" id="JBHSPB010000033">
    <property type="protein sequence ID" value="MFC5724730.1"/>
    <property type="molecule type" value="Genomic_DNA"/>
</dbReference>
<dbReference type="Gene3D" id="1.10.10.10">
    <property type="entry name" value="Winged helix-like DNA-binding domain superfamily/Winged helix DNA-binding domain"/>
    <property type="match status" value="1"/>
</dbReference>
<sequence>MKVSLTTGTDLDDQLTQLTAAEIALYRRIVTEGPLEIATLASDGRPEETDPAVDKLIALGLVRRLGADRLAAVDPADVSDRLLQGWEERVQCAHLDLLWARGQLAELGLIYDTQQHPAQGAQFERVESFEDVMRTMARQVGESREEVLSSLPGGPRSAMELPGSRDWERDLLGRGVRLRTLYQHAARFHPPTVAYAEEVTGLGADVRTITGNLARFVVFDREVLVVPLRGTPKGVVVVRNEAVVTFAVEMFNRLWAVGEPITKPNDKTFVQDLANQTKRSILQYLIDGADDRATARALGISVRTCQRHVSEIMRSLGASSRLQLGYLLREKGMPEGLSAA</sequence>
<dbReference type="InterPro" id="IPR036388">
    <property type="entry name" value="WH-like_DNA-bd_sf"/>
</dbReference>
<dbReference type="SMART" id="SM00421">
    <property type="entry name" value="HTH_LUXR"/>
    <property type="match status" value="1"/>
</dbReference>
<evidence type="ECO:0000259" key="1">
    <source>
        <dbReference type="SMART" id="SM00421"/>
    </source>
</evidence>
<dbReference type="InterPro" id="IPR016032">
    <property type="entry name" value="Sig_transdc_resp-reg_C-effctor"/>
</dbReference>
<reference evidence="3" key="1">
    <citation type="journal article" date="2019" name="Int. J. Syst. Evol. Microbiol.">
        <title>The Global Catalogue of Microorganisms (GCM) 10K type strain sequencing project: providing services to taxonomists for standard genome sequencing and annotation.</title>
        <authorList>
            <consortium name="The Broad Institute Genomics Platform"/>
            <consortium name="The Broad Institute Genome Sequencing Center for Infectious Disease"/>
            <person name="Wu L."/>
            <person name="Ma J."/>
        </authorList>
    </citation>
    <scope>NUCLEOTIDE SEQUENCE [LARGE SCALE GENOMIC DNA]</scope>
    <source>
        <strain evidence="3">CGMCC 4.7304</strain>
    </source>
</reference>
<dbReference type="SUPFAM" id="SSF46894">
    <property type="entry name" value="C-terminal effector domain of the bipartite response regulators"/>
    <property type="match status" value="1"/>
</dbReference>
<name>A0ABW0Z7F3_9ACTN</name>
<dbReference type="Pfam" id="PF00196">
    <property type="entry name" value="GerE"/>
    <property type="match status" value="1"/>
</dbReference>
<dbReference type="CDD" id="cd06170">
    <property type="entry name" value="LuxR_C_like"/>
    <property type="match status" value="1"/>
</dbReference>
<dbReference type="PANTHER" id="PTHR34293">
    <property type="entry name" value="HTH-TYPE TRANSCRIPTIONAL REGULATOR TRMBL2"/>
    <property type="match status" value="1"/>
</dbReference>
<evidence type="ECO:0000313" key="2">
    <source>
        <dbReference type="EMBL" id="MFC5724730.1"/>
    </source>
</evidence>
<dbReference type="RefSeq" id="WP_390321211.1">
    <property type="nucleotide sequence ID" value="NZ_JBHSPB010000033.1"/>
</dbReference>